<keyword evidence="13" id="KW-1185">Reference proteome</keyword>
<accession>K8EVE4</accession>
<dbReference type="GO" id="GO:0005525">
    <property type="term" value="F:GTP binding"/>
    <property type="evidence" value="ECO:0007669"/>
    <property type="project" value="UniProtKB-UniRule"/>
</dbReference>
<comment type="catalytic activity">
    <reaction evidence="8 9 11">
        <text>IMP + L-aspartate + GTP = N(6)-(1,2-dicarboxyethyl)-AMP + GDP + phosphate + 2 H(+)</text>
        <dbReference type="Rhea" id="RHEA:15753"/>
        <dbReference type="ChEBI" id="CHEBI:15378"/>
        <dbReference type="ChEBI" id="CHEBI:29991"/>
        <dbReference type="ChEBI" id="CHEBI:37565"/>
        <dbReference type="ChEBI" id="CHEBI:43474"/>
        <dbReference type="ChEBI" id="CHEBI:57567"/>
        <dbReference type="ChEBI" id="CHEBI:58053"/>
        <dbReference type="ChEBI" id="CHEBI:58189"/>
        <dbReference type="EC" id="6.3.4.4"/>
    </reaction>
</comment>
<dbReference type="PANTHER" id="PTHR11846">
    <property type="entry name" value="ADENYLOSUCCINATE SYNTHETASE"/>
    <property type="match status" value="1"/>
</dbReference>
<feature type="binding site" evidence="9">
    <location>
        <begin position="105"/>
        <end position="107"/>
    </location>
    <ligand>
        <name>GTP</name>
        <dbReference type="ChEBI" id="CHEBI:37565"/>
    </ligand>
</feature>
<dbReference type="eggNOG" id="KOG1355">
    <property type="taxonomic scope" value="Eukaryota"/>
</dbReference>
<feature type="binding site" evidence="9">
    <location>
        <position position="301"/>
    </location>
    <ligand>
        <name>IMP</name>
        <dbReference type="ChEBI" id="CHEBI:58053"/>
    </ligand>
</feature>
<feature type="binding site" evidence="9">
    <location>
        <begin position="103"/>
        <end position="106"/>
    </location>
    <ligand>
        <name>IMP</name>
        <dbReference type="ChEBI" id="CHEBI:58053"/>
    </ligand>
</feature>
<dbReference type="HAMAP" id="MF_00011">
    <property type="entry name" value="Adenylosucc_synth"/>
    <property type="match status" value="1"/>
</dbReference>
<feature type="binding site" evidence="9">
    <location>
        <begin position="361"/>
        <end position="367"/>
    </location>
    <ligand>
        <name>substrate</name>
    </ligand>
</feature>
<name>K8EVE4_9CHLO</name>
<keyword evidence="2 9" id="KW-0436">Ligase</keyword>
<keyword evidence="7 9" id="KW-0342">GTP-binding</keyword>
<evidence type="ECO:0000256" key="5">
    <source>
        <dbReference type="ARBA" id="ARBA00022755"/>
    </source>
</evidence>
<feature type="binding site" evidence="9">
    <location>
        <begin position="393"/>
        <end position="395"/>
    </location>
    <ligand>
        <name>GTP</name>
        <dbReference type="ChEBI" id="CHEBI:37565"/>
    </ligand>
</feature>
<evidence type="ECO:0000256" key="3">
    <source>
        <dbReference type="ARBA" id="ARBA00022723"/>
    </source>
</evidence>
<dbReference type="GO" id="GO:0044208">
    <property type="term" value="P:'de novo' AMP biosynthetic process"/>
    <property type="evidence" value="ECO:0007669"/>
    <property type="project" value="UniProtKB-UniRule"/>
</dbReference>
<dbReference type="NCBIfam" id="TIGR00184">
    <property type="entry name" value="purA"/>
    <property type="match status" value="1"/>
</dbReference>
<dbReference type="Proteomes" id="UP000198341">
    <property type="component" value="Chromosome 5"/>
</dbReference>
<comment type="similarity">
    <text evidence="9 11">Belongs to the adenylosuccinate synthetase family.</text>
</comment>
<dbReference type="InterPro" id="IPR042111">
    <property type="entry name" value="Adenylosuccinate_synth_dom3"/>
</dbReference>
<dbReference type="KEGG" id="bpg:Bathy05g00390"/>
<dbReference type="FunFam" id="1.10.300.10:FF:000002">
    <property type="entry name" value="Adenylosuccinate synthetase, chloroplastic"/>
    <property type="match status" value="1"/>
</dbReference>
<feature type="binding site" evidence="9">
    <location>
        <position position="78"/>
    </location>
    <ligand>
        <name>Mg(2+)</name>
        <dbReference type="ChEBI" id="CHEBI:18420"/>
    </ligand>
</feature>
<gene>
    <name evidence="9" type="primary">PURA</name>
    <name evidence="12" type="ORF">Bathy05g00390</name>
</gene>
<evidence type="ECO:0000256" key="6">
    <source>
        <dbReference type="ARBA" id="ARBA00022842"/>
    </source>
</evidence>
<keyword evidence="9" id="KW-0934">Plastid</keyword>
<protein>
    <recommendedName>
        <fullName evidence="9">Adenylosuccinate synthetase, chloroplastic</fullName>
        <shortName evidence="9">AMPSase</shortName>
        <shortName evidence="9">AdSS</shortName>
        <ecNumber evidence="9">6.3.4.4</ecNumber>
    </recommendedName>
    <alternativeName>
        <fullName evidence="9">IMP--aspartate ligase</fullName>
    </alternativeName>
</protein>
<dbReference type="InterPro" id="IPR018220">
    <property type="entry name" value="Adenylosuccin_syn_GTP-bd"/>
</dbReference>
<dbReference type="GO" id="GO:0009507">
    <property type="term" value="C:chloroplast"/>
    <property type="evidence" value="ECO:0007669"/>
    <property type="project" value="UniProtKB-SubCell"/>
</dbReference>
<organism evidence="12 13">
    <name type="scientific">Bathycoccus prasinos</name>
    <dbReference type="NCBI Taxonomy" id="41875"/>
    <lineage>
        <taxon>Eukaryota</taxon>
        <taxon>Viridiplantae</taxon>
        <taxon>Chlorophyta</taxon>
        <taxon>Mamiellophyceae</taxon>
        <taxon>Mamiellales</taxon>
        <taxon>Bathycoccaceae</taxon>
        <taxon>Bathycoccus</taxon>
    </lineage>
</organism>
<feature type="binding site" evidence="9">
    <location>
        <position position="209"/>
    </location>
    <ligand>
        <name>IMP</name>
        <dbReference type="ChEBI" id="CHEBI:58053"/>
        <note>ligand shared between dimeric partners</note>
    </ligand>
</feature>
<comment type="pathway">
    <text evidence="9 11">Purine metabolism; AMP biosynthesis via de novo pathway; AMP from IMP: step 1/2.</text>
</comment>
<dbReference type="RefSeq" id="XP_007512862.1">
    <property type="nucleotide sequence ID" value="XM_007512800.1"/>
</dbReference>
<comment type="function">
    <text evidence="9">Plays an important role in the de novo pathway and in the salvage pathway of purine nucleotide biosynthesis. Catalyzes the first commited step in the biosynthesis of AMP from IMP.</text>
</comment>
<evidence type="ECO:0000313" key="12">
    <source>
        <dbReference type="EMBL" id="CCO16420.1"/>
    </source>
</evidence>
<comment type="subunit">
    <text evidence="1 9">Homodimer.</text>
</comment>
<feature type="binding site" evidence="9">
    <location>
        <position position="195"/>
    </location>
    <ligand>
        <name>IMP</name>
        <dbReference type="ChEBI" id="CHEBI:58053"/>
    </ligand>
</feature>
<evidence type="ECO:0000256" key="4">
    <source>
        <dbReference type="ARBA" id="ARBA00022741"/>
    </source>
</evidence>
<keyword evidence="4 9" id="KW-0547">Nucleotide-binding</keyword>
<feature type="binding site" evidence="9">
    <location>
        <position position="286"/>
    </location>
    <ligand>
        <name>IMP</name>
        <dbReference type="ChEBI" id="CHEBI:58053"/>
    </ligand>
</feature>
<feature type="active site" description="Proton donor" evidence="9">
    <location>
        <position position="106"/>
    </location>
</feature>
<evidence type="ECO:0000256" key="9">
    <source>
        <dbReference type="HAMAP-Rule" id="MF_03125"/>
    </source>
</evidence>
<dbReference type="AlphaFoldDB" id="K8EVE4"/>
<dbReference type="Gene3D" id="1.10.300.10">
    <property type="entry name" value="Adenylosuccinate Synthetase, subunit A, domain 2"/>
    <property type="match status" value="1"/>
</dbReference>
<dbReference type="InterPro" id="IPR001114">
    <property type="entry name" value="Adenylosuccinate_synthetase"/>
</dbReference>
<dbReference type="SMART" id="SM00788">
    <property type="entry name" value="Adenylsucc_synt"/>
    <property type="match status" value="1"/>
</dbReference>
<dbReference type="InterPro" id="IPR033128">
    <property type="entry name" value="Adenylosuccin_syn_Lys_AS"/>
</dbReference>
<dbReference type="GO" id="GO:0000287">
    <property type="term" value="F:magnesium ion binding"/>
    <property type="evidence" value="ECO:0007669"/>
    <property type="project" value="UniProtKB-UniRule"/>
</dbReference>
<feature type="active site" description="Proton acceptor" evidence="9">
    <location>
        <position position="78"/>
    </location>
</feature>
<feature type="binding site" evidence="9">
    <location>
        <begin position="78"/>
        <end position="81"/>
    </location>
    <ligand>
        <name>IMP</name>
        <dbReference type="ChEBI" id="CHEBI:58053"/>
    </ligand>
</feature>
<keyword evidence="9" id="KW-0150">Chloroplast</keyword>
<dbReference type="GeneID" id="19015543"/>
<feature type="binding site" evidence="9">
    <location>
        <begin position="77"/>
        <end position="83"/>
    </location>
    <ligand>
        <name>GTP</name>
        <dbReference type="ChEBI" id="CHEBI:37565"/>
    </ligand>
</feature>
<dbReference type="InterPro" id="IPR027417">
    <property type="entry name" value="P-loop_NTPase"/>
</dbReference>
<dbReference type="PANTHER" id="PTHR11846:SF0">
    <property type="entry name" value="ADENYLOSUCCINATE SYNTHETASE"/>
    <property type="match status" value="1"/>
</dbReference>
<dbReference type="Gene3D" id="3.40.440.10">
    <property type="entry name" value="Adenylosuccinate Synthetase, subunit A, domain 1"/>
    <property type="match status" value="1"/>
</dbReference>
<keyword evidence="3 9" id="KW-0479">Metal-binding</keyword>
<dbReference type="GO" id="GO:0046040">
    <property type="term" value="P:IMP metabolic process"/>
    <property type="evidence" value="ECO:0007669"/>
    <property type="project" value="TreeGrafter"/>
</dbReference>
<dbReference type="PROSITE" id="PS00513">
    <property type="entry name" value="ADENYLOSUCCIN_SYN_2"/>
    <property type="match status" value="1"/>
</dbReference>
<evidence type="ECO:0000256" key="8">
    <source>
        <dbReference type="ARBA" id="ARBA00050432"/>
    </source>
</evidence>
<dbReference type="NCBIfam" id="NF002223">
    <property type="entry name" value="PRK01117.1"/>
    <property type="match status" value="1"/>
</dbReference>
<dbReference type="OrthoDB" id="10265645at2759"/>
<dbReference type="InterPro" id="IPR042109">
    <property type="entry name" value="Adenylosuccinate_synth_dom1"/>
</dbReference>
<evidence type="ECO:0000256" key="7">
    <source>
        <dbReference type="ARBA" id="ARBA00023134"/>
    </source>
</evidence>
<dbReference type="InterPro" id="IPR042110">
    <property type="entry name" value="Adenylosuccinate_synth_dom2"/>
</dbReference>
<dbReference type="CDD" id="cd03108">
    <property type="entry name" value="AdSS"/>
    <property type="match status" value="1"/>
</dbReference>
<keyword evidence="5 9" id="KW-0658">Purine biosynthesis</keyword>
<dbReference type="Pfam" id="PF00709">
    <property type="entry name" value="Adenylsucc_synt"/>
    <property type="match status" value="1"/>
</dbReference>
<dbReference type="UniPathway" id="UPA00075">
    <property type="reaction ID" value="UER00335"/>
</dbReference>
<dbReference type="GO" id="GO:0004019">
    <property type="term" value="F:adenylosuccinate synthase activity"/>
    <property type="evidence" value="ECO:0007669"/>
    <property type="project" value="UniProtKB-UniRule"/>
</dbReference>
<comment type="subcellular location">
    <subcellularLocation>
        <location evidence="9">Plastid</location>
        <location evidence="9">Chloroplast</location>
    </subcellularLocation>
</comment>
<dbReference type="EC" id="6.3.4.4" evidence="9"/>
<keyword evidence="6 9" id="KW-0460">Magnesium</keyword>
<feature type="binding site" evidence="9">
    <location>
        <begin position="477"/>
        <end position="479"/>
    </location>
    <ligand>
        <name>GTP</name>
        <dbReference type="ChEBI" id="CHEBI:37565"/>
    </ligand>
</feature>
<dbReference type="Gene3D" id="3.90.170.10">
    <property type="entry name" value="Adenylosuccinate Synthetase, subunit A, domain 3"/>
    <property type="match status" value="1"/>
</dbReference>
<evidence type="ECO:0000256" key="1">
    <source>
        <dbReference type="ARBA" id="ARBA00011738"/>
    </source>
</evidence>
<sequence length="489" mass="52912">MAANHQALTTANSTTIGNRGKKTNYNKAYSTKKRCSSILIRASSSVSPTSTAAKAAASDDEWKKLGQVCAVLGSQWGDEGKGKLVDILAREYEVVCRCQGGANAGHTIYDDEGKKYALHLVPSGILNKKALCVVGNGVVVHLPGMFEELDALEKVGVDCAGRMIVSDRAHLLFELHKEVDGLREAELSGNMIGTTKRGIGPAYASKATRNGIRVGDIKNMETFAEKLKALAADAGKRFDGFEYDVDAEIERYGKIRERILPFIADTVEIVNQAHADKKKILVEGANATMLDLDFGTYPFVTSSNPSLGGVCSGLGLAPNKFETIIGVAKAYTTRVGSGPYPTELFGDLAEDLRAIGYEYGTTTGRPRRIGWLDMVALNFASKINGFTHLNITKLDCLSELDEIKIGVAYKLQDGTVTTAFPASIEELEKVEVVYETLPGWNSDISGVRDWKDMPENAKKYVQRVEELSGGVECRFIGVGPGRDAIVIKP</sequence>
<dbReference type="PROSITE" id="PS01266">
    <property type="entry name" value="ADENYLOSUCCIN_SYN_1"/>
    <property type="match status" value="1"/>
</dbReference>
<comment type="function">
    <text evidence="11">Plays an important role in the de novo pathway of purine nucleotide biosynthesis.</text>
</comment>
<comment type="cofactor">
    <cofactor evidence="9">
        <name>Mg(2+)</name>
        <dbReference type="ChEBI" id="CHEBI:18420"/>
    </cofactor>
    <text evidence="9">Binds 1 Mg(2+) ion per subunit.</text>
</comment>
<evidence type="ECO:0000313" key="13">
    <source>
        <dbReference type="Proteomes" id="UP000198341"/>
    </source>
</evidence>
<feature type="binding site" evidence="9">
    <location>
        <position position="105"/>
    </location>
    <ligand>
        <name>Mg(2+)</name>
        <dbReference type="ChEBI" id="CHEBI:18420"/>
    </ligand>
</feature>
<dbReference type="EMBL" id="FO082274">
    <property type="protein sequence ID" value="CCO16420.1"/>
    <property type="molecule type" value="Genomic_DNA"/>
</dbReference>
<evidence type="ECO:0000256" key="2">
    <source>
        <dbReference type="ARBA" id="ARBA00022598"/>
    </source>
</evidence>
<feature type="binding site" evidence="9">
    <location>
        <position position="367"/>
    </location>
    <ligand>
        <name>GTP</name>
        <dbReference type="ChEBI" id="CHEBI:37565"/>
    </ligand>
</feature>
<evidence type="ECO:0000256" key="10">
    <source>
        <dbReference type="PROSITE-ProRule" id="PRU10134"/>
    </source>
</evidence>
<feature type="binding site" evidence="9">
    <location>
        <position position="365"/>
    </location>
    <ligand>
        <name>IMP</name>
        <dbReference type="ChEBI" id="CHEBI:58053"/>
    </ligand>
</feature>
<dbReference type="STRING" id="41875.K8EVE4"/>
<proteinExistence type="inferred from homology"/>
<dbReference type="SUPFAM" id="SSF52540">
    <property type="entry name" value="P-loop containing nucleoside triphosphate hydrolases"/>
    <property type="match status" value="1"/>
</dbReference>
<reference evidence="12 13" key="1">
    <citation type="submission" date="2011-10" db="EMBL/GenBank/DDBJ databases">
        <authorList>
            <person name="Genoscope - CEA"/>
        </authorList>
    </citation>
    <scope>NUCLEOTIDE SEQUENCE [LARGE SCALE GENOMIC DNA]</scope>
    <source>
        <strain evidence="12 13">RCC 1105</strain>
    </source>
</reference>
<dbReference type="FunFam" id="3.90.170.10:FF:000001">
    <property type="entry name" value="Adenylosuccinate synthetase"/>
    <property type="match status" value="1"/>
</dbReference>
<feature type="active site" evidence="10">
    <location>
        <position position="206"/>
    </location>
</feature>
<evidence type="ECO:0000256" key="11">
    <source>
        <dbReference type="RuleBase" id="RU000520"/>
    </source>
</evidence>